<protein>
    <submittedName>
        <fullName evidence="1">Uncharacterized protein</fullName>
    </submittedName>
</protein>
<accession>A0AAD8JF71</accession>
<dbReference type="SUPFAM" id="SSF53098">
    <property type="entry name" value="Ribonuclease H-like"/>
    <property type="match status" value="1"/>
</dbReference>
<proteinExistence type="predicted"/>
<dbReference type="AlphaFoldDB" id="A0AAD8JF71"/>
<organism evidence="1 2">
    <name type="scientific">Heracleum sosnowskyi</name>
    <dbReference type="NCBI Taxonomy" id="360622"/>
    <lineage>
        <taxon>Eukaryota</taxon>
        <taxon>Viridiplantae</taxon>
        <taxon>Streptophyta</taxon>
        <taxon>Embryophyta</taxon>
        <taxon>Tracheophyta</taxon>
        <taxon>Spermatophyta</taxon>
        <taxon>Magnoliopsida</taxon>
        <taxon>eudicotyledons</taxon>
        <taxon>Gunneridae</taxon>
        <taxon>Pentapetalae</taxon>
        <taxon>asterids</taxon>
        <taxon>campanulids</taxon>
        <taxon>Apiales</taxon>
        <taxon>Apiaceae</taxon>
        <taxon>Apioideae</taxon>
        <taxon>apioid superclade</taxon>
        <taxon>Tordylieae</taxon>
        <taxon>Tordyliinae</taxon>
        <taxon>Heracleum</taxon>
    </lineage>
</organism>
<sequence length="259" mass="30311">MSLKLKNFALLAKWWWRSYRERDALWNIILSQRFGKVFHYALNEVNWSHDGSPIVRSFVDVKKYYEGKQIDKIWRIVVATTTWSILLARNEALFQNRRLGRELLEFVILTRIDKWGKASGVIKFGNDPFWKVNPHGAIALYTHKISRDYWKYKFVSYNLCSVNTEIEAFLHVISLISVGEFANKRIVICSDSVNALEQIRIELPYYYPIQGRIPNIKSILGWTTFLHYVPRNLNLEVDSLAKSGLNRKAMAFFWASAGL</sequence>
<keyword evidence="2" id="KW-1185">Reference proteome</keyword>
<comment type="caution">
    <text evidence="1">The sequence shown here is derived from an EMBL/GenBank/DDBJ whole genome shotgun (WGS) entry which is preliminary data.</text>
</comment>
<evidence type="ECO:0000313" key="1">
    <source>
        <dbReference type="EMBL" id="KAK1401501.1"/>
    </source>
</evidence>
<reference evidence="1" key="2">
    <citation type="submission" date="2023-05" db="EMBL/GenBank/DDBJ databases">
        <authorList>
            <person name="Schelkunov M.I."/>
        </authorList>
    </citation>
    <scope>NUCLEOTIDE SEQUENCE</scope>
    <source>
        <strain evidence="1">Hsosn_3</strain>
        <tissue evidence="1">Leaf</tissue>
    </source>
</reference>
<dbReference type="Proteomes" id="UP001237642">
    <property type="component" value="Unassembled WGS sequence"/>
</dbReference>
<evidence type="ECO:0000313" key="2">
    <source>
        <dbReference type="Proteomes" id="UP001237642"/>
    </source>
</evidence>
<dbReference type="InterPro" id="IPR012337">
    <property type="entry name" value="RNaseH-like_sf"/>
</dbReference>
<reference evidence="1" key="1">
    <citation type="submission" date="2023-02" db="EMBL/GenBank/DDBJ databases">
        <title>Genome of toxic invasive species Heracleum sosnowskyi carries increased number of genes despite the absence of recent whole-genome duplications.</title>
        <authorList>
            <person name="Schelkunov M."/>
            <person name="Shtratnikova V."/>
            <person name="Makarenko M."/>
            <person name="Klepikova A."/>
            <person name="Omelchenko D."/>
            <person name="Novikova G."/>
            <person name="Obukhova E."/>
            <person name="Bogdanov V."/>
            <person name="Penin A."/>
            <person name="Logacheva M."/>
        </authorList>
    </citation>
    <scope>NUCLEOTIDE SEQUENCE</scope>
    <source>
        <strain evidence="1">Hsosn_3</strain>
        <tissue evidence="1">Leaf</tissue>
    </source>
</reference>
<dbReference type="EMBL" id="JAUIZM010000001">
    <property type="protein sequence ID" value="KAK1401501.1"/>
    <property type="molecule type" value="Genomic_DNA"/>
</dbReference>
<name>A0AAD8JF71_9APIA</name>
<gene>
    <name evidence="1" type="ORF">POM88_001106</name>
</gene>